<dbReference type="InterPro" id="IPR018114">
    <property type="entry name" value="TRYPSIN_HIS"/>
</dbReference>
<gene>
    <name evidence="4" type="ORF">OKA104_LOCUS36757</name>
    <name evidence="3" type="ORF">VCS650_LOCUS33812</name>
</gene>
<accession>A0A819WEF2</accession>
<evidence type="ECO:0000259" key="2">
    <source>
        <dbReference type="PROSITE" id="PS50240"/>
    </source>
</evidence>
<dbReference type="FunFam" id="2.40.10.10:FF:000068">
    <property type="entry name" value="transmembrane protease serine 2"/>
    <property type="match status" value="1"/>
</dbReference>
<evidence type="ECO:0000256" key="1">
    <source>
        <dbReference type="ARBA" id="ARBA00023157"/>
    </source>
</evidence>
<dbReference type="PROSITE" id="PS50240">
    <property type="entry name" value="TRYPSIN_DOM"/>
    <property type="match status" value="1"/>
</dbReference>
<organism evidence="4 5">
    <name type="scientific">Adineta steineri</name>
    <dbReference type="NCBI Taxonomy" id="433720"/>
    <lineage>
        <taxon>Eukaryota</taxon>
        <taxon>Metazoa</taxon>
        <taxon>Spiralia</taxon>
        <taxon>Gnathifera</taxon>
        <taxon>Rotifera</taxon>
        <taxon>Eurotatoria</taxon>
        <taxon>Bdelloidea</taxon>
        <taxon>Adinetida</taxon>
        <taxon>Adinetidae</taxon>
        <taxon>Adineta</taxon>
    </lineage>
</organism>
<evidence type="ECO:0000313" key="3">
    <source>
        <dbReference type="EMBL" id="CAF1351792.1"/>
    </source>
</evidence>
<dbReference type="PROSITE" id="PS00134">
    <property type="entry name" value="TRYPSIN_HIS"/>
    <property type="match status" value="1"/>
</dbReference>
<name>A0A819WEF2_9BILA</name>
<dbReference type="EMBL" id="CAJOAY010005842">
    <property type="protein sequence ID" value="CAF4121577.1"/>
    <property type="molecule type" value="Genomic_DNA"/>
</dbReference>
<dbReference type="InterPro" id="IPR001254">
    <property type="entry name" value="Trypsin_dom"/>
</dbReference>
<dbReference type="Pfam" id="PF00089">
    <property type="entry name" value="Trypsin"/>
    <property type="match status" value="1"/>
</dbReference>
<dbReference type="Gene3D" id="2.40.10.10">
    <property type="entry name" value="Trypsin-like serine proteases"/>
    <property type="match status" value="1"/>
</dbReference>
<dbReference type="EMBL" id="CAJNON010000676">
    <property type="protein sequence ID" value="CAF1351792.1"/>
    <property type="molecule type" value="Genomic_DNA"/>
</dbReference>
<dbReference type="Proteomes" id="UP000663881">
    <property type="component" value="Unassembled WGS sequence"/>
</dbReference>
<feature type="domain" description="Peptidase S1" evidence="2">
    <location>
        <begin position="8"/>
        <end position="108"/>
    </location>
</feature>
<keyword evidence="1" id="KW-1015">Disulfide bond</keyword>
<comment type="caution">
    <text evidence="4">The sequence shown here is derived from an EMBL/GenBank/DDBJ whole genome shotgun (WGS) entry which is preliminary data.</text>
</comment>
<sequence>MVGINARIINGEDAAPYSWPMMVSLTNAGEGHFCGGTILNEWHILTAAHCVEYYSSDVISSNLMIAANIHSQSQKTKIIRQIDRVILHPLWKEFSHFLLYDIAILHLA</sequence>
<dbReference type="InterPro" id="IPR009003">
    <property type="entry name" value="Peptidase_S1_PA"/>
</dbReference>
<dbReference type="GO" id="GO:0006508">
    <property type="term" value="P:proteolysis"/>
    <property type="evidence" value="ECO:0007669"/>
    <property type="project" value="InterPro"/>
</dbReference>
<dbReference type="Proteomes" id="UP000663891">
    <property type="component" value="Unassembled WGS sequence"/>
</dbReference>
<dbReference type="SUPFAM" id="SSF50494">
    <property type="entry name" value="Trypsin-like serine proteases"/>
    <property type="match status" value="1"/>
</dbReference>
<evidence type="ECO:0000313" key="5">
    <source>
        <dbReference type="Proteomes" id="UP000663881"/>
    </source>
</evidence>
<dbReference type="InterPro" id="IPR043504">
    <property type="entry name" value="Peptidase_S1_PA_chymotrypsin"/>
</dbReference>
<evidence type="ECO:0000313" key="4">
    <source>
        <dbReference type="EMBL" id="CAF4121577.1"/>
    </source>
</evidence>
<dbReference type="GO" id="GO:0004252">
    <property type="term" value="F:serine-type endopeptidase activity"/>
    <property type="evidence" value="ECO:0007669"/>
    <property type="project" value="InterPro"/>
</dbReference>
<dbReference type="PANTHER" id="PTHR24252:SF7">
    <property type="entry name" value="HYALIN"/>
    <property type="match status" value="1"/>
</dbReference>
<proteinExistence type="predicted"/>
<dbReference type="AlphaFoldDB" id="A0A819WEF2"/>
<dbReference type="OrthoDB" id="6380398at2759"/>
<protein>
    <recommendedName>
        <fullName evidence="2">Peptidase S1 domain-containing protein</fullName>
    </recommendedName>
</protein>
<dbReference type="PANTHER" id="PTHR24252">
    <property type="entry name" value="ACROSIN-RELATED"/>
    <property type="match status" value="1"/>
</dbReference>
<reference evidence="4" key="1">
    <citation type="submission" date="2021-02" db="EMBL/GenBank/DDBJ databases">
        <authorList>
            <person name="Nowell W R."/>
        </authorList>
    </citation>
    <scope>NUCLEOTIDE SEQUENCE</scope>
</reference>